<comment type="caution">
    <text evidence="3">The sequence shown here is derived from an EMBL/GenBank/DDBJ whole genome shotgun (WGS) entry which is preliminary data.</text>
</comment>
<dbReference type="Pfam" id="PF19701">
    <property type="entry name" value="DUF6199"/>
    <property type="match status" value="1"/>
</dbReference>
<sequence length="79" mass="8033">MVEPGLTEALSAVLGVGFGAFMIAKPGIVLAVQTAGTRPDRQPGPSGDAPSEGSVWETLIRVAGVGFVLAGLYFASLFL</sequence>
<proteinExistence type="predicted"/>
<feature type="domain" description="DUF6199" evidence="2">
    <location>
        <begin position="12"/>
        <end position="76"/>
    </location>
</feature>
<gene>
    <name evidence="3" type="ORF">ACFQGB_16465</name>
</gene>
<evidence type="ECO:0000259" key="2">
    <source>
        <dbReference type="Pfam" id="PF19701"/>
    </source>
</evidence>
<keyword evidence="1" id="KW-1133">Transmembrane helix</keyword>
<dbReference type="RefSeq" id="WP_336351407.1">
    <property type="nucleotide sequence ID" value="NZ_JAZAQL010000003.1"/>
</dbReference>
<evidence type="ECO:0000313" key="3">
    <source>
        <dbReference type="EMBL" id="MFC6954459.1"/>
    </source>
</evidence>
<evidence type="ECO:0000256" key="1">
    <source>
        <dbReference type="SAM" id="Phobius"/>
    </source>
</evidence>
<keyword evidence="1" id="KW-0472">Membrane</keyword>
<dbReference type="Proteomes" id="UP001596395">
    <property type="component" value="Unassembled WGS sequence"/>
</dbReference>
<keyword evidence="4" id="KW-1185">Reference proteome</keyword>
<dbReference type="EMBL" id="JBHSXN010000003">
    <property type="protein sequence ID" value="MFC6954459.1"/>
    <property type="molecule type" value="Genomic_DNA"/>
</dbReference>
<evidence type="ECO:0000313" key="4">
    <source>
        <dbReference type="Proteomes" id="UP001596395"/>
    </source>
</evidence>
<feature type="transmembrane region" description="Helical" evidence="1">
    <location>
        <begin position="12"/>
        <end position="32"/>
    </location>
</feature>
<accession>A0ABD5VLV7</accession>
<name>A0ABD5VLV7_9EURY</name>
<reference evidence="3 4" key="1">
    <citation type="journal article" date="2019" name="Int. J. Syst. Evol. Microbiol.">
        <title>The Global Catalogue of Microorganisms (GCM) 10K type strain sequencing project: providing services to taxonomists for standard genome sequencing and annotation.</title>
        <authorList>
            <consortium name="The Broad Institute Genomics Platform"/>
            <consortium name="The Broad Institute Genome Sequencing Center for Infectious Disease"/>
            <person name="Wu L."/>
            <person name="Ma J."/>
        </authorList>
    </citation>
    <scope>NUCLEOTIDE SEQUENCE [LARGE SCALE GENOMIC DNA]</scope>
    <source>
        <strain evidence="3 4">GX26</strain>
    </source>
</reference>
<organism evidence="3 4">
    <name type="scientific">Halorubellus litoreus</name>
    <dbReference type="NCBI Taxonomy" id="755308"/>
    <lineage>
        <taxon>Archaea</taxon>
        <taxon>Methanobacteriati</taxon>
        <taxon>Methanobacteriota</taxon>
        <taxon>Stenosarchaea group</taxon>
        <taxon>Halobacteria</taxon>
        <taxon>Halobacteriales</taxon>
        <taxon>Halorubellaceae</taxon>
        <taxon>Halorubellus</taxon>
    </lineage>
</organism>
<dbReference type="InterPro" id="IPR045679">
    <property type="entry name" value="DUF6199"/>
</dbReference>
<protein>
    <recommendedName>
        <fullName evidence="2">DUF6199 domain-containing protein</fullName>
    </recommendedName>
</protein>
<feature type="transmembrane region" description="Helical" evidence="1">
    <location>
        <begin position="59"/>
        <end position="78"/>
    </location>
</feature>
<keyword evidence="1" id="KW-0812">Transmembrane</keyword>
<dbReference type="AlphaFoldDB" id="A0ABD5VLV7"/>